<accession>A0A4Y2X252</accession>
<keyword evidence="2" id="KW-1185">Reference proteome</keyword>
<evidence type="ECO:0000313" key="1">
    <source>
        <dbReference type="EMBL" id="GBO42850.1"/>
    </source>
</evidence>
<protein>
    <submittedName>
        <fullName evidence="1">Uncharacterized protein</fullName>
    </submittedName>
</protein>
<dbReference type="Proteomes" id="UP000499080">
    <property type="component" value="Unassembled WGS sequence"/>
</dbReference>
<dbReference type="PANTHER" id="PTHR47018">
    <property type="entry name" value="CXC DOMAIN-CONTAINING PROTEIN-RELATED"/>
    <property type="match status" value="1"/>
</dbReference>
<proteinExistence type="predicted"/>
<gene>
    <name evidence="1" type="ORF">AVEN_106499_1</name>
</gene>
<reference evidence="1 2" key="1">
    <citation type="journal article" date="2019" name="Sci. Rep.">
        <title>Orb-weaving spider Araneus ventricosus genome elucidates the spidroin gene catalogue.</title>
        <authorList>
            <person name="Kono N."/>
            <person name="Nakamura H."/>
            <person name="Ohtoshi R."/>
            <person name="Moran D.A.P."/>
            <person name="Shinohara A."/>
            <person name="Yoshida Y."/>
            <person name="Fujiwara M."/>
            <person name="Mori M."/>
            <person name="Tomita M."/>
            <person name="Arakawa K."/>
        </authorList>
    </citation>
    <scope>NUCLEOTIDE SEQUENCE [LARGE SCALE GENOMIC DNA]</scope>
</reference>
<comment type="caution">
    <text evidence="1">The sequence shown here is derived from an EMBL/GenBank/DDBJ whole genome shotgun (WGS) entry which is preliminary data.</text>
</comment>
<dbReference type="EMBL" id="BGPR01069110">
    <property type="protein sequence ID" value="GBO42850.1"/>
    <property type="molecule type" value="Genomic_DNA"/>
</dbReference>
<organism evidence="1 2">
    <name type="scientific">Araneus ventricosus</name>
    <name type="common">Orbweaver spider</name>
    <name type="synonym">Epeira ventricosa</name>
    <dbReference type="NCBI Taxonomy" id="182803"/>
    <lineage>
        <taxon>Eukaryota</taxon>
        <taxon>Metazoa</taxon>
        <taxon>Ecdysozoa</taxon>
        <taxon>Arthropoda</taxon>
        <taxon>Chelicerata</taxon>
        <taxon>Arachnida</taxon>
        <taxon>Araneae</taxon>
        <taxon>Araneomorphae</taxon>
        <taxon>Entelegynae</taxon>
        <taxon>Araneoidea</taxon>
        <taxon>Araneidae</taxon>
        <taxon>Araneus</taxon>
    </lineage>
</organism>
<evidence type="ECO:0000313" key="2">
    <source>
        <dbReference type="Proteomes" id="UP000499080"/>
    </source>
</evidence>
<sequence length="118" mass="13624">MPRQVGVTVDLWLLKSPQFSYWNNVMEFESLLLKLVSSVRSANFKLFVVTLKKICPWTVTLDGVRYSRLLPVFVRDLEEIPNRHPDIYSEFLGGRFTSNITTSAFLTISDNQFHEPVA</sequence>
<dbReference type="PANTHER" id="PTHR47018:SF4">
    <property type="match status" value="1"/>
</dbReference>
<name>A0A4Y2X252_ARAVE</name>
<dbReference type="AlphaFoldDB" id="A0A4Y2X252"/>
<dbReference type="OrthoDB" id="8300196at2759"/>